<keyword evidence="10" id="KW-0547">Nucleotide-binding</keyword>
<dbReference type="Pfam" id="PF23445">
    <property type="entry name" value="WHD_SNRNP200"/>
    <property type="match status" value="2"/>
</dbReference>
<feature type="region of interest" description="Disordered" evidence="20">
    <location>
        <begin position="374"/>
        <end position="429"/>
    </location>
</feature>
<dbReference type="Gene3D" id="1.10.10.10">
    <property type="entry name" value="Winged helix-like DNA-binding domain superfamily/Winged helix DNA-binding domain"/>
    <property type="match status" value="2"/>
</dbReference>
<dbReference type="InterPro" id="IPR010920">
    <property type="entry name" value="LSM_dom_sf"/>
</dbReference>
<feature type="compositionally biased region" description="Acidic residues" evidence="20">
    <location>
        <begin position="207"/>
        <end position="240"/>
    </location>
</feature>
<evidence type="ECO:0000256" key="14">
    <source>
        <dbReference type="ARBA" id="ARBA00022884"/>
    </source>
</evidence>
<dbReference type="SUPFAM" id="SSF52540">
    <property type="entry name" value="P-loop containing nucleoside triphosphate hydrolases"/>
    <property type="match status" value="4"/>
</dbReference>
<dbReference type="InterPro" id="IPR035892">
    <property type="entry name" value="C2_domain_sf"/>
</dbReference>
<proteinExistence type="predicted"/>
<evidence type="ECO:0000256" key="19">
    <source>
        <dbReference type="ARBA" id="ARBA00055371"/>
    </source>
</evidence>
<dbReference type="Pfam" id="PF00270">
    <property type="entry name" value="DEAD"/>
    <property type="match status" value="2"/>
</dbReference>
<evidence type="ECO:0000256" key="15">
    <source>
        <dbReference type="ARBA" id="ARBA00023187"/>
    </source>
</evidence>
<dbReference type="InterPro" id="IPR011545">
    <property type="entry name" value="DEAD/DEAH_box_helicase_dom"/>
</dbReference>
<dbReference type="InterPro" id="IPR036390">
    <property type="entry name" value="WH_DNA-bd_sf"/>
</dbReference>
<feature type="region of interest" description="Disordered" evidence="20">
    <location>
        <begin position="207"/>
        <end position="261"/>
    </location>
</feature>
<dbReference type="GO" id="GO:0005737">
    <property type="term" value="C:cytoplasm"/>
    <property type="evidence" value="ECO:0007669"/>
    <property type="project" value="UniProtKB-SubCell"/>
</dbReference>
<keyword evidence="6" id="KW-0507">mRNA processing</keyword>
<accession>A0A3M7KWP7</accession>
<evidence type="ECO:0000256" key="3">
    <source>
        <dbReference type="ARBA" id="ARBA00012552"/>
    </source>
</evidence>
<evidence type="ECO:0000256" key="4">
    <source>
        <dbReference type="ARBA" id="ARBA00022490"/>
    </source>
</evidence>
<dbReference type="SUPFAM" id="SSF46785">
    <property type="entry name" value="Winged helix' DNA-binding domain"/>
    <property type="match status" value="2"/>
</dbReference>
<dbReference type="Gene3D" id="1.10.3380.10">
    <property type="entry name" value="Sec63 N-terminal domain-like domain"/>
    <property type="match status" value="2"/>
</dbReference>
<evidence type="ECO:0000256" key="18">
    <source>
        <dbReference type="ARBA" id="ARBA00047984"/>
    </source>
</evidence>
<keyword evidence="9" id="KW-0677">Repeat</keyword>
<dbReference type="PROSITE" id="PS51194">
    <property type="entry name" value="HELICASE_CTER"/>
    <property type="match status" value="2"/>
</dbReference>
<dbReference type="PANTHER" id="PTHR47961">
    <property type="entry name" value="DNA POLYMERASE THETA, PUTATIVE (AFU_ORTHOLOGUE AFUA_1G05260)-RELATED"/>
    <property type="match status" value="1"/>
</dbReference>
<feature type="domain" description="Sm" evidence="23">
    <location>
        <begin position="2188"/>
        <end position="2258"/>
    </location>
</feature>
<dbReference type="Proteomes" id="UP000279271">
    <property type="component" value="Unassembled WGS sequence"/>
</dbReference>
<dbReference type="InterPro" id="IPR048863">
    <property type="entry name" value="BRR2_plug"/>
</dbReference>
<evidence type="ECO:0000256" key="12">
    <source>
        <dbReference type="ARBA" id="ARBA00022806"/>
    </source>
</evidence>
<evidence type="ECO:0000313" key="24">
    <source>
        <dbReference type="EMBL" id="RMZ54777.1"/>
    </source>
</evidence>
<dbReference type="FunFam" id="2.60.40.150:FF:000004">
    <property type="entry name" value="RNA helicase, activating signal cointegrator 1"/>
    <property type="match status" value="1"/>
</dbReference>
<dbReference type="InterPro" id="IPR001163">
    <property type="entry name" value="Sm_dom_euk/arc"/>
</dbReference>
<dbReference type="GO" id="GO:0003724">
    <property type="term" value="F:RNA helicase activity"/>
    <property type="evidence" value="ECO:0007669"/>
    <property type="project" value="UniProtKB-EC"/>
</dbReference>
<dbReference type="FunFam" id="1.10.10.10:FF:000012">
    <property type="entry name" value="U5 small nuclear ribonucleoprotein helicase"/>
    <property type="match status" value="1"/>
</dbReference>
<dbReference type="SMART" id="SM00382">
    <property type="entry name" value="AAA"/>
    <property type="match status" value="2"/>
</dbReference>
<dbReference type="InterPro" id="IPR014001">
    <property type="entry name" value="Helicase_ATP-bd"/>
</dbReference>
<dbReference type="SUPFAM" id="SSF158702">
    <property type="entry name" value="Sec63 N-terminal domain-like"/>
    <property type="match status" value="2"/>
</dbReference>
<dbReference type="Gene3D" id="3.40.50.300">
    <property type="entry name" value="P-loop containing nucleotide triphosphate hydrolases"/>
    <property type="match status" value="4"/>
</dbReference>
<evidence type="ECO:0000259" key="23">
    <source>
        <dbReference type="PROSITE" id="PS52002"/>
    </source>
</evidence>
<feature type="domain" description="Helicase C-terminal" evidence="22">
    <location>
        <begin position="739"/>
        <end position="948"/>
    </location>
</feature>
<dbReference type="Gene3D" id="1.10.150.20">
    <property type="entry name" value="5' to 3' exonuclease, C-terminal subdomain"/>
    <property type="match status" value="2"/>
</dbReference>
<evidence type="ECO:0000256" key="9">
    <source>
        <dbReference type="ARBA" id="ARBA00022737"/>
    </source>
</evidence>
<evidence type="ECO:0000256" key="16">
    <source>
        <dbReference type="ARBA" id="ARBA00023242"/>
    </source>
</evidence>
<comment type="caution">
    <text evidence="24">The sequence shown here is derived from an EMBL/GenBank/DDBJ whole genome shotgun (WGS) entry which is preliminary data.</text>
</comment>
<dbReference type="FunFam" id="1.10.3380.10:FF:000001">
    <property type="entry name" value="U5 small nuclear ribonucleoprotein helicase"/>
    <property type="match status" value="1"/>
</dbReference>
<feature type="domain" description="Helicase C-terminal" evidence="22">
    <location>
        <begin position="1552"/>
        <end position="1755"/>
    </location>
</feature>
<feature type="domain" description="Helicase ATP-binding" evidence="21">
    <location>
        <begin position="1368"/>
        <end position="1549"/>
    </location>
</feature>
<dbReference type="InterPro" id="IPR036388">
    <property type="entry name" value="WH-like_DNA-bd_sf"/>
</dbReference>
<dbReference type="FunFam" id="1.10.150.20:FF:000004">
    <property type="entry name" value="U5 small nuclear ribonucleoprotein helicase"/>
    <property type="match status" value="1"/>
</dbReference>
<feature type="region of interest" description="Disordered" evidence="20">
    <location>
        <begin position="23"/>
        <end position="92"/>
    </location>
</feature>
<comment type="catalytic activity">
    <reaction evidence="18">
        <text>ATP + H2O = ADP + phosphate + H(+)</text>
        <dbReference type="Rhea" id="RHEA:13065"/>
        <dbReference type="ChEBI" id="CHEBI:15377"/>
        <dbReference type="ChEBI" id="CHEBI:15378"/>
        <dbReference type="ChEBI" id="CHEBI:30616"/>
        <dbReference type="ChEBI" id="CHEBI:43474"/>
        <dbReference type="ChEBI" id="CHEBI:456216"/>
        <dbReference type="EC" id="3.6.4.13"/>
    </reaction>
</comment>
<dbReference type="Pfam" id="PF00271">
    <property type="entry name" value="Helicase_C"/>
    <property type="match status" value="1"/>
</dbReference>
<dbReference type="FunFam" id="1.10.150.20:FF:000013">
    <property type="entry name" value="U5 small nuclear ribonucleoprotein kDa helicase"/>
    <property type="match status" value="1"/>
</dbReference>
<keyword evidence="17" id="KW-0687">Ribonucleoprotein</keyword>
<evidence type="ECO:0000256" key="13">
    <source>
        <dbReference type="ARBA" id="ARBA00022840"/>
    </source>
</evidence>
<dbReference type="FunFam" id="1.10.3380.10:FF:000002">
    <property type="entry name" value="Activating signal cointegrator 1 complex subunit 3"/>
    <property type="match status" value="1"/>
</dbReference>
<keyword evidence="13" id="KW-0067">ATP-binding</keyword>
<dbReference type="GO" id="GO:0016787">
    <property type="term" value="F:hydrolase activity"/>
    <property type="evidence" value="ECO:0007669"/>
    <property type="project" value="UniProtKB-KW"/>
</dbReference>
<comment type="function">
    <text evidence="19">RNA helicase that plays an essential role in pre-mRNA splicing as component of the U5 snRNP and U4/U6-U5 tri-snRNP complexes. Involved in spliceosome assembly, activation and disassembly.</text>
</comment>
<dbReference type="EMBL" id="QOKY01000172">
    <property type="protein sequence ID" value="RMZ54777.1"/>
    <property type="molecule type" value="Genomic_DNA"/>
</dbReference>
<keyword evidence="5" id="KW-0698">rRNA processing</keyword>
<dbReference type="Pfam" id="PF01423">
    <property type="entry name" value="LSM"/>
    <property type="match status" value="1"/>
</dbReference>
<dbReference type="FunFam" id="3.40.50.300:FF:000368">
    <property type="entry name" value="U5 small nuclear ribonucleoprotein 200 kDa helicase"/>
    <property type="match status" value="1"/>
</dbReference>
<dbReference type="PROSITE" id="PS52002">
    <property type="entry name" value="SM"/>
    <property type="match status" value="1"/>
</dbReference>
<keyword evidence="15" id="KW-0508">mRNA splicing</keyword>
<gene>
    <name evidence="24" type="ORF">APUTEX25_000294</name>
</gene>
<dbReference type="CDD" id="cd18019">
    <property type="entry name" value="DEXHc_Brr2_1"/>
    <property type="match status" value="1"/>
</dbReference>
<dbReference type="InterPro" id="IPR004179">
    <property type="entry name" value="Sec63-dom"/>
</dbReference>
<protein>
    <recommendedName>
        <fullName evidence="3">RNA helicase</fullName>
        <ecNumber evidence="3">3.6.4.13</ecNumber>
    </recommendedName>
</protein>
<evidence type="ECO:0000256" key="20">
    <source>
        <dbReference type="SAM" id="MobiDB-lite"/>
    </source>
</evidence>
<evidence type="ECO:0000259" key="22">
    <source>
        <dbReference type="PROSITE" id="PS51194"/>
    </source>
</evidence>
<dbReference type="SMART" id="SM00651">
    <property type="entry name" value="Sm"/>
    <property type="match status" value="1"/>
</dbReference>
<dbReference type="Pfam" id="PF02889">
    <property type="entry name" value="Sec63"/>
    <property type="match status" value="2"/>
</dbReference>
<dbReference type="InterPro" id="IPR057842">
    <property type="entry name" value="WH_MER3"/>
</dbReference>
<evidence type="ECO:0000256" key="6">
    <source>
        <dbReference type="ARBA" id="ARBA00022664"/>
    </source>
</evidence>
<organism evidence="24 25">
    <name type="scientific">Auxenochlorella protothecoides</name>
    <name type="common">Green microalga</name>
    <name type="synonym">Chlorella protothecoides</name>
    <dbReference type="NCBI Taxonomy" id="3075"/>
    <lineage>
        <taxon>Eukaryota</taxon>
        <taxon>Viridiplantae</taxon>
        <taxon>Chlorophyta</taxon>
        <taxon>core chlorophytes</taxon>
        <taxon>Trebouxiophyceae</taxon>
        <taxon>Chlorellales</taxon>
        <taxon>Chlorellaceae</taxon>
        <taxon>Auxenochlorella</taxon>
    </lineage>
</organism>
<dbReference type="PROSITE" id="PS51192">
    <property type="entry name" value="HELICASE_ATP_BIND_1"/>
    <property type="match status" value="2"/>
</dbReference>
<dbReference type="GO" id="GO:0005524">
    <property type="term" value="F:ATP binding"/>
    <property type="evidence" value="ECO:0007669"/>
    <property type="project" value="UniProtKB-KW"/>
</dbReference>
<reference evidence="25" key="1">
    <citation type="journal article" date="2018" name="Algal Res.">
        <title>Characterization of plant carbon substrate utilization by Auxenochlorella protothecoides.</title>
        <authorList>
            <person name="Vogler B.W."/>
            <person name="Starkenburg S.R."/>
            <person name="Sudasinghe N."/>
            <person name="Schambach J.Y."/>
            <person name="Rollin J.A."/>
            <person name="Pattathil S."/>
            <person name="Barry A.N."/>
        </authorList>
    </citation>
    <scope>NUCLEOTIDE SEQUENCE [LARGE SCALE GENOMIC DNA]</scope>
    <source>
        <strain evidence="25">UTEX 25</strain>
    </source>
</reference>
<feature type="compositionally biased region" description="Polar residues" evidence="20">
    <location>
        <begin position="23"/>
        <end position="35"/>
    </location>
</feature>
<keyword evidence="14" id="KW-0694">RNA-binding</keyword>
<evidence type="ECO:0000313" key="25">
    <source>
        <dbReference type="Proteomes" id="UP000279271"/>
    </source>
</evidence>
<dbReference type="GO" id="GO:0006397">
    <property type="term" value="P:mRNA processing"/>
    <property type="evidence" value="ECO:0007669"/>
    <property type="project" value="UniProtKB-KW"/>
</dbReference>
<evidence type="ECO:0000256" key="2">
    <source>
        <dbReference type="ARBA" id="ARBA00004496"/>
    </source>
</evidence>
<feature type="compositionally biased region" description="Basic and acidic residues" evidence="20">
    <location>
        <begin position="378"/>
        <end position="396"/>
    </location>
</feature>
<keyword evidence="8" id="KW-0747">Spliceosome</keyword>
<dbReference type="SMART" id="SM00487">
    <property type="entry name" value="DEXDc"/>
    <property type="match status" value="2"/>
</dbReference>
<dbReference type="InterPro" id="IPR027417">
    <property type="entry name" value="P-loop_NTPase"/>
</dbReference>
<dbReference type="EC" id="3.6.4.13" evidence="3"/>
<evidence type="ECO:0000256" key="8">
    <source>
        <dbReference type="ARBA" id="ARBA00022728"/>
    </source>
</evidence>
<dbReference type="InterPro" id="IPR047575">
    <property type="entry name" value="Sm"/>
</dbReference>
<evidence type="ECO:0000256" key="5">
    <source>
        <dbReference type="ARBA" id="ARBA00022552"/>
    </source>
</evidence>
<keyword evidence="12" id="KW-0347">Helicase</keyword>
<dbReference type="Gene3D" id="2.60.40.150">
    <property type="entry name" value="C2 domain"/>
    <property type="match status" value="2"/>
</dbReference>
<dbReference type="Pfam" id="PF18149">
    <property type="entry name" value="Helicase_PWI"/>
    <property type="match status" value="1"/>
</dbReference>
<evidence type="ECO:0000256" key="7">
    <source>
        <dbReference type="ARBA" id="ARBA00022694"/>
    </source>
</evidence>
<sequence>MAGVQPRRAEDVARSKQYDYKANSNLVLTAEQRTTVGHEPDGSAETLWGNMRGKMGDKVQRGLPEGLAERKAKRDATAGDGAGAKRRRAPTAASVLEVETAGLYRPRTEETRMAYEALLSVVVDLLGGQEESVLQGAADEVLAVLKNDRLRDPERQKELGTLLDSPVSDERFALLVELGKRMKDWAPESAALAAGSGEAALDEEGVAVEFDDESDEDEGEELVDVLDDDEEEGGDAEDEAGGSRAGVRTGGVDVDAGEEERASGIPVQDIDGYWLQRRVAGALPTLEPAAAQRTADELLEALAAPDAREAENRAVALLGFDAFGLIKELLRSRAAVVWCTRLARAQDDAERAALEARMGEGGEASAAVLRALRATRATPRERQEAAQRALREEARRLAKSGGEGADGGEGSDDDDLNPGGAGRAGTNGKSGAAAAARKALDLEALAFPGGGRFNSARSTTLPPGSYRTVQKGYEEVHVPAPAAPAFAEGESLHAISSLPAWAQDGFRGMKELNRIQSRVLDAALFSGENMLVCAPTGAGKTNVAMLAMLHEIGLHRRPDGSIDTAAFKMIYVAPMKALVAEMVGNFAKRLEPYGVKVKELTGDMGLTGAEIAETQLIVVTPEKWDVVTRNAGERAYTQLVRLVIIDEIHLLHDDRGPVLESIVARTLRQVEATQTQTRLVGLSATLPNYEDVAAFLRVDPAKGLFYFDNSYRPCPLAQQYIGVTVKKPLQRFQAMNDITYTKVMEAAGKHQVLVFVHSRKETAKTAAHLKEEALRNDTLARLLRDDSASREILQTEAAGVKSAELRELLPYGFGIHHAGMTRADRTLVEDLFADGHIQVLVSTATLAWGVNLPAHTVIIKGTQIYNPAKGAWVELSPLDVMQMFGRAGRPQYDTYGEGIIITGHSELQFYLSLFNMQLPVESQYVATIPNNLNAEIVLSSVTNLNEAAAWLGYTYLYVRMLCSPGVYGVPLDAQASDPNLMERRLDLAHSAATLLDRHNLIKYDRRTGNFQPTDLGRIASRYYVSYTTIATFNEHLKPSMTEIELLRLFAAADEFKYMVVRQEEKLELAKLLDRVPIPIKEGLDEPAAKINALLQAHVSHLALEGLALSADMVQVVGSAGRLMRCLYEVCLRRGWAGLALKALGLTKAVAARMWGSQTPLRQFKGVPADIVARVERKELAWERWYDLSSQDIGELLRLPKMGKSVHRLIHQFPRYELAAQVNPISRSLLRVDLTLTADFQWDDALHGPSQQLLILVEDSDSEHILHHEMFVLKKAVADEDHLITFTLPISEPLPPQYFIRVVSDRWLGCESSLPVSFRRLILPAKYPPPTELLDLAPLPVTALRDAAAQAALYPRLTAFNPVQTQCFAALHSSDDNVLVAAPAGSGKTLCAELAILRMAAVAAGGGDAAPPARCVYVAPREDLVAARLADWAPRFGALGLSVARLVGDGPADAKTLERSNVVLATPEHWDALSRRWRQRRAVQAVSLYVFDELHLVGGTGGPVLEVVASRARYVGSVAPRAPRIVALAASLANAGDVGDWLGVHVQGFEVADLEARMAAMARPAYGAIAAHAPGAAPAVVFVPTRRHARRVALDLLAFAAADGRPAAFLHADRATLAPYLERVKDAALRHALEHGVAFVHEAQAEDERAVAQTLFDSGAVQILVATAATAWGLTSVARLVVIQGTQAYDASGQGARDYAVTDLLQMLGRASRPGIDASGIAVLMCHAPRKEYYKKFLFEPLPVDSHLDAVLHDTLAAEVVTRTVTNKQDAVDYLTWTLYYRRLGANPNYYGMTGSSHRHISDHLSDLVERVLADLEASRVIAIEDDMDLEPLNLGMIAAHYYVAYTTIELMAASLGAKTKLAGLVEVLAAASEYDDVLVRPGEERAIERLLAHAPLALAAPRYTDPHTKVDALLQAHVSRAALGADLAADAAAAVAAAPRLLQAMVDVLSSSGWLAPALAAMELGQMLTQARWARDSPLLQLPHFTPELVEAAKAAGVEGVFDLMEMEDAERRALLKLEEPQLAEVARWCNRYPDVAVTYELAEPDAIRAGESASLVVSLEREGEGEVTPVIAPLYVDGFPGKKEEAWWLVVGDTSSNSLLAIKRVALQRKSRVKLEFVAPAKAGPASLTLFFMCDSYLGCDQEFGLDFEVLPGDEEAEDAGEETAVPMDDDNVMADSPTGDGVVSKAPADFLKSIRGQRVIVKLNSGVDYKGILACLDGFMNIAMEQTEEYVNGQLKNRYGDCFIRGNNVLYISPLA</sequence>
<dbReference type="GO" id="GO:0005681">
    <property type="term" value="C:spliceosomal complex"/>
    <property type="evidence" value="ECO:0007669"/>
    <property type="project" value="UniProtKB-KW"/>
</dbReference>
<dbReference type="SMART" id="SM00490">
    <property type="entry name" value="HELICc"/>
    <property type="match status" value="2"/>
</dbReference>
<comment type="subcellular location">
    <subcellularLocation>
        <location evidence="2">Cytoplasm</location>
    </subcellularLocation>
    <subcellularLocation>
        <location evidence="1">Nucleus</location>
    </subcellularLocation>
</comment>
<dbReference type="FunFam" id="2.30.30.100:FF:000044">
    <property type="entry name" value="Probable U6 snRNA-associated Sm-like protein LSm6"/>
    <property type="match status" value="1"/>
</dbReference>
<keyword evidence="7" id="KW-0819">tRNA processing</keyword>
<dbReference type="GO" id="GO:0008033">
    <property type="term" value="P:tRNA processing"/>
    <property type="evidence" value="ECO:0007669"/>
    <property type="project" value="UniProtKB-KW"/>
</dbReference>
<evidence type="ECO:0000256" key="10">
    <source>
        <dbReference type="ARBA" id="ARBA00022741"/>
    </source>
</evidence>
<dbReference type="GO" id="GO:0008380">
    <property type="term" value="P:RNA splicing"/>
    <property type="evidence" value="ECO:0007669"/>
    <property type="project" value="UniProtKB-KW"/>
</dbReference>
<dbReference type="InterPro" id="IPR050474">
    <property type="entry name" value="Hel308_SKI2-like"/>
</dbReference>
<dbReference type="PIRSF" id="PIRSF039073">
    <property type="entry name" value="BRR2"/>
    <property type="match status" value="1"/>
</dbReference>
<evidence type="ECO:0000256" key="11">
    <source>
        <dbReference type="ARBA" id="ARBA00022801"/>
    </source>
</evidence>
<dbReference type="Pfam" id="PF21188">
    <property type="entry name" value="BRR2_plug"/>
    <property type="match status" value="1"/>
</dbReference>
<dbReference type="Gene3D" id="2.30.30.100">
    <property type="match status" value="1"/>
</dbReference>
<dbReference type="FunFam" id="1.10.10.10:FF:000024">
    <property type="entry name" value="U5 small nuclear ribonucleoprotein helicase"/>
    <property type="match status" value="1"/>
</dbReference>
<dbReference type="SMART" id="SM00973">
    <property type="entry name" value="Sec63"/>
    <property type="match status" value="2"/>
</dbReference>
<evidence type="ECO:0000256" key="1">
    <source>
        <dbReference type="ARBA" id="ARBA00004123"/>
    </source>
</evidence>
<dbReference type="InterPro" id="IPR041094">
    <property type="entry name" value="Brr2_helicase_PWI"/>
</dbReference>
<keyword evidence="11" id="KW-0378">Hydrolase</keyword>
<dbReference type="InterPro" id="IPR003593">
    <property type="entry name" value="AAA+_ATPase"/>
</dbReference>
<evidence type="ECO:0000259" key="21">
    <source>
        <dbReference type="PROSITE" id="PS51192"/>
    </source>
</evidence>
<evidence type="ECO:0000256" key="17">
    <source>
        <dbReference type="ARBA" id="ARBA00023274"/>
    </source>
</evidence>
<dbReference type="GO" id="GO:0003723">
    <property type="term" value="F:RNA binding"/>
    <property type="evidence" value="ECO:0007669"/>
    <property type="project" value="UniProtKB-KW"/>
</dbReference>
<keyword evidence="4" id="KW-0963">Cytoplasm</keyword>
<dbReference type="FunFam" id="3.40.50.300:FF:000102">
    <property type="entry name" value="RNA helicase, activating signal cointegrator 1"/>
    <property type="match status" value="1"/>
</dbReference>
<dbReference type="PANTHER" id="PTHR47961:SF4">
    <property type="entry name" value="ACTIVATING SIGNAL COINTEGRATOR 1 COMPLEX SUBUNIT 3"/>
    <property type="match status" value="1"/>
</dbReference>
<dbReference type="GO" id="GO:0006364">
    <property type="term" value="P:rRNA processing"/>
    <property type="evidence" value="ECO:0007669"/>
    <property type="project" value="UniProtKB-KW"/>
</dbReference>
<dbReference type="CDD" id="cd18795">
    <property type="entry name" value="SF2_C_Ski2"/>
    <property type="match status" value="1"/>
</dbReference>
<feature type="domain" description="Helicase ATP-binding" evidence="21">
    <location>
        <begin position="521"/>
        <end position="704"/>
    </location>
</feature>
<dbReference type="InterPro" id="IPR001650">
    <property type="entry name" value="Helicase_C-like"/>
</dbReference>
<feature type="compositionally biased region" description="Basic and acidic residues" evidence="20">
    <location>
        <begin position="67"/>
        <end position="77"/>
    </location>
</feature>
<dbReference type="CDD" id="cd01726">
    <property type="entry name" value="LSm6"/>
    <property type="match status" value="1"/>
</dbReference>
<dbReference type="SUPFAM" id="SSF81296">
    <property type="entry name" value="E set domains"/>
    <property type="match status" value="1"/>
</dbReference>
<dbReference type="InterPro" id="IPR014756">
    <property type="entry name" value="Ig_E-set"/>
</dbReference>
<dbReference type="FunFam" id="3.40.50.300:FF:000062">
    <property type="entry name" value="U5 small nuclear ribonucleoprotein helicase"/>
    <property type="match status" value="1"/>
</dbReference>
<keyword evidence="16" id="KW-0539">Nucleus</keyword>
<name>A0A3M7KWP7_AUXPR</name>
<dbReference type="SUPFAM" id="SSF50182">
    <property type="entry name" value="Sm-like ribonucleoproteins"/>
    <property type="match status" value="1"/>
</dbReference>